<accession>B9WG65</accession>
<name>B9WG65_CANDC</name>
<feature type="compositionally biased region" description="Polar residues" evidence="1">
    <location>
        <begin position="327"/>
        <end position="336"/>
    </location>
</feature>
<dbReference type="EMBL" id="FM992691">
    <property type="protein sequence ID" value="CAX42235.1"/>
    <property type="molecule type" value="Genomic_DNA"/>
</dbReference>
<feature type="compositionally biased region" description="Acidic residues" evidence="1">
    <location>
        <begin position="342"/>
        <end position="354"/>
    </location>
</feature>
<reference evidence="3 4" key="1">
    <citation type="journal article" date="2009" name="Genome Res.">
        <title>Comparative genomics of the fungal pathogens Candida dubliniensis and Candida albicans.</title>
        <authorList>
            <person name="Jackson A.P."/>
            <person name="Gamble J.A."/>
            <person name="Yeomans T."/>
            <person name="Moran G.P."/>
            <person name="Saunders D."/>
            <person name="Harris D."/>
            <person name="Aslett M."/>
            <person name="Barrell J.F."/>
            <person name="Butler G."/>
            <person name="Citiulo F."/>
            <person name="Coleman D.C."/>
            <person name="de Groot P.W.J."/>
            <person name="Goodwin T.J."/>
            <person name="Quail M.A."/>
            <person name="McQuillan J."/>
            <person name="Munro C.A."/>
            <person name="Pain A."/>
            <person name="Poulter R.T."/>
            <person name="Rajandream M.A."/>
            <person name="Renauld H."/>
            <person name="Spiering M.J."/>
            <person name="Tivey A."/>
            <person name="Gow N.A.R."/>
            <person name="Barrell B."/>
            <person name="Sullivan D.J."/>
            <person name="Berriman M."/>
        </authorList>
    </citation>
    <scope>NUCLEOTIDE SEQUENCE [LARGE SCALE GENOMIC DNA]</scope>
    <source>
        <strain evidence="4">CD36 / ATCC MYA-646 / CBS 7987 / NCPF 3949 / NRRL Y-17841</strain>
    </source>
</reference>
<sequence>MSDKQINQFKSMNINFRDKLREAYLNNKHEFDDQDNRIIQPLLNDVLYSNGSTNNNLRESIKKKWDGLSKDINDINNSQFDIPSGNNASVVKDKSDNDQQLNREEELGGGLNGKYKNGDIQPQNKATTINTNNIKSRIPMIPNDNKSQVRFQQPLNNDEEINQLKKTIESLNNKIKHQIIEKKDIIEEFQTKEIRMMKNNQNEINKLIKKYEIKLKNQQQQQQQDKQTTNDNGGVIIDQLGIQIDKLNNEIDNKNLQIIQLTNQVSNLKDENFNLKRENNRLKHSNESPSKETNPSDNSESQELRKLIDNLTKENIELRSQYNQLKNNSASNSFQYGSVQGDDSDDEEQEDQEEVNGIISRYKEEDDVIDRVAKSNNGLEYDTQRILKKEYGKNPRIPSPSLSPPKLQAKIDDDSTTSKGMGTAANEAKFESELDSVTTDLLKVKKEEEIDTTQQMLRKHWH</sequence>
<dbReference type="RefSeq" id="XP_002420019.1">
    <property type="nucleotide sequence ID" value="XM_002419974.1"/>
</dbReference>
<dbReference type="Proteomes" id="UP000002605">
    <property type="component" value="Chromosome 4"/>
</dbReference>
<protein>
    <submittedName>
        <fullName evidence="3">Intracellular protein transport protein, putative</fullName>
    </submittedName>
</protein>
<organism evidence="3 4">
    <name type="scientific">Candida dubliniensis (strain CD36 / ATCC MYA-646 / CBS 7987 / NCPF 3949 / NRRL Y-17841)</name>
    <name type="common">Yeast</name>
    <dbReference type="NCBI Taxonomy" id="573826"/>
    <lineage>
        <taxon>Eukaryota</taxon>
        <taxon>Fungi</taxon>
        <taxon>Dikarya</taxon>
        <taxon>Ascomycota</taxon>
        <taxon>Saccharomycotina</taxon>
        <taxon>Pichiomycetes</taxon>
        <taxon>Debaryomycetaceae</taxon>
        <taxon>Candida/Lodderomyces clade</taxon>
        <taxon>Candida</taxon>
    </lineage>
</organism>
<dbReference type="CGD" id="CAL0000163588">
    <property type="gene designation" value="Cd36_43610"/>
</dbReference>
<feature type="compositionally biased region" description="Polar residues" evidence="1">
    <location>
        <begin position="291"/>
        <end position="301"/>
    </location>
</feature>
<gene>
    <name evidence="2" type="ordered locus">Cd36_43610</name>
    <name evidence="3" type="ORF">CD36_43610</name>
</gene>
<dbReference type="AlphaFoldDB" id="B9WG65"/>
<proteinExistence type="predicted"/>
<evidence type="ECO:0000313" key="4">
    <source>
        <dbReference type="Proteomes" id="UP000002605"/>
    </source>
</evidence>
<dbReference type="OrthoDB" id="10604191at2759"/>
<evidence type="ECO:0000313" key="3">
    <source>
        <dbReference type="EMBL" id="CAX42235.1"/>
    </source>
</evidence>
<feature type="compositionally biased region" description="Polar residues" evidence="1">
    <location>
        <begin position="76"/>
        <end position="89"/>
    </location>
</feature>
<feature type="region of interest" description="Disordered" evidence="1">
    <location>
        <begin position="76"/>
        <end position="98"/>
    </location>
</feature>
<feature type="region of interest" description="Disordered" evidence="1">
    <location>
        <begin position="327"/>
        <end position="360"/>
    </location>
</feature>
<keyword evidence="4" id="KW-1185">Reference proteome</keyword>
<feature type="region of interest" description="Disordered" evidence="1">
    <location>
        <begin position="272"/>
        <end position="302"/>
    </location>
</feature>
<dbReference type="VEuPathDB" id="FungiDB:CD36_43610"/>
<dbReference type="GeneID" id="8047853"/>
<dbReference type="HOGENOM" id="CLU_591825_0_0_1"/>
<evidence type="ECO:0000256" key="1">
    <source>
        <dbReference type="SAM" id="MobiDB-lite"/>
    </source>
</evidence>
<dbReference type="KEGG" id="cdu:CD36_43610"/>
<evidence type="ECO:0000313" key="2">
    <source>
        <dbReference type="CGD" id="CAL0000163588"/>
    </source>
</evidence>
<feature type="compositionally biased region" description="Basic and acidic residues" evidence="1">
    <location>
        <begin position="272"/>
        <end position="290"/>
    </location>
</feature>
<feature type="region of interest" description="Disordered" evidence="1">
    <location>
        <begin position="392"/>
        <end position="427"/>
    </location>
</feature>